<accession>A0A6J4I707</accession>
<sequence>MQTVEARTGSSFRVPAGASVKIVNPHGTQVADTWVLSPKTREWASMAHTRAATGRLFPKVGDHLFSNTRRPLAEFTEDTSGGIHDTLIPACDLSRYEMLGHVGHHDNCAENFTTALAEEGLADLGFVPDPFNVFMNVPWTAGGEIDFAPPVSSPGSYILLRALEDLIVIVSACPQDLVPVNGSLQETKEILVDVQGPPEPGRS</sequence>
<dbReference type="AlphaFoldDB" id="A0A6J4I707"/>
<name>A0A6J4I707_9MICC</name>
<dbReference type="EMBL" id="CADCTE010000101">
    <property type="protein sequence ID" value="CAA9243895.1"/>
    <property type="molecule type" value="Genomic_DNA"/>
</dbReference>
<dbReference type="RefSeq" id="WP_294567709.1">
    <property type="nucleotide sequence ID" value="NZ_CADCTE010000101.1"/>
</dbReference>
<dbReference type="PANTHER" id="PTHR31527:SF0">
    <property type="entry name" value="RE64534P"/>
    <property type="match status" value="1"/>
</dbReference>
<gene>
    <name evidence="2" type="ORF">AVDCRST_MAG83-2127</name>
</gene>
<organism evidence="2">
    <name type="scientific">uncultured Arthrobacter sp</name>
    <dbReference type="NCBI Taxonomy" id="114050"/>
    <lineage>
        <taxon>Bacteria</taxon>
        <taxon>Bacillati</taxon>
        <taxon>Actinomycetota</taxon>
        <taxon>Actinomycetes</taxon>
        <taxon>Micrococcales</taxon>
        <taxon>Micrococcaceae</taxon>
        <taxon>Arthrobacter</taxon>
        <taxon>environmental samples</taxon>
    </lineage>
</organism>
<evidence type="ECO:0000259" key="1">
    <source>
        <dbReference type="Pfam" id="PF09347"/>
    </source>
</evidence>
<feature type="domain" description="DUF1989" evidence="1">
    <location>
        <begin position="3"/>
        <end position="167"/>
    </location>
</feature>
<dbReference type="InterPro" id="IPR018959">
    <property type="entry name" value="DUF1989"/>
</dbReference>
<protein>
    <recommendedName>
        <fullName evidence="1">DUF1989 domain-containing protein</fullName>
    </recommendedName>
</protein>
<dbReference type="PANTHER" id="PTHR31527">
    <property type="entry name" value="RE64534P"/>
    <property type="match status" value="1"/>
</dbReference>
<proteinExistence type="predicted"/>
<dbReference type="Pfam" id="PF09347">
    <property type="entry name" value="DUF1989"/>
    <property type="match status" value="1"/>
</dbReference>
<evidence type="ECO:0000313" key="2">
    <source>
        <dbReference type="EMBL" id="CAA9243895.1"/>
    </source>
</evidence>
<reference evidence="2" key="1">
    <citation type="submission" date="2020-02" db="EMBL/GenBank/DDBJ databases">
        <authorList>
            <person name="Meier V. D."/>
        </authorList>
    </citation>
    <scope>NUCLEOTIDE SEQUENCE</scope>
    <source>
        <strain evidence="2">AVDCRST_MAG83</strain>
    </source>
</reference>